<proteinExistence type="predicted"/>
<dbReference type="InterPro" id="IPR008313">
    <property type="entry name" value="GH125"/>
</dbReference>
<dbReference type="AlphaFoldDB" id="A0A229NYS8"/>
<dbReference type="Pfam" id="PF06824">
    <property type="entry name" value="Glyco_hydro_125"/>
    <property type="match status" value="1"/>
</dbReference>
<dbReference type="Gene3D" id="1.50.10.10">
    <property type="match status" value="1"/>
</dbReference>
<dbReference type="InterPro" id="IPR012341">
    <property type="entry name" value="6hp_glycosidase-like_sf"/>
</dbReference>
<dbReference type="SUPFAM" id="SSF48208">
    <property type="entry name" value="Six-hairpin glycosidases"/>
    <property type="match status" value="1"/>
</dbReference>
<dbReference type="SMART" id="SM01149">
    <property type="entry name" value="DUF1237"/>
    <property type="match status" value="1"/>
</dbReference>
<comment type="caution">
    <text evidence="1">The sequence shown here is derived from an EMBL/GenBank/DDBJ whole genome shotgun (WGS) entry which is preliminary data.</text>
</comment>
<dbReference type="PIRSF" id="PIRSF028846">
    <property type="entry name" value="UCP028846"/>
    <property type="match status" value="1"/>
</dbReference>
<keyword evidence="2" id="KW-1185">Reference proteome</keyword>
<gene>
    <name evidence="1" type="ORF">CGZ75_18750</name>
</gene>
<evidence type="ECO:0000313" key="1">
    <source>
        <dbReference type="EMBL" id="OXM14904.1"/>
    </source>
</evidence>
<reference evidence="1 2" key="1">
    <citation type="submission" date="2017-07" db="EMBL/GenBank/DDBJ databases">
        <title>Paenibacillus herberti R33 genome sequencing and assembly.</title>
        <authorList>
            <person name="Su W."/>
        </authorList>
    </citation>
    <scope>NUCLEOTIDE SEQUENCE [LARGE SCALE GENOMIC DNA]</scope>
    <source>
        <strain evidence="1 2">R33</strain>
    </source>
</reference>
<dbReference type="RefSeq" id="WP_089525721.1">
    <property type="nucleotide sequence ID" value="NZ_NMUQ01000002.1"/>
</dbReference>
<evidence type="ECO:0000313" key="2">
    <source>
        <dbReference type="Proteomes" id="UP000215145"/>
    </source>
</evidence>
<dbReference type="EMBL" id="NMUQ01000002">
    <property type="protein sequence ID" value="OXM14904.1"/>
    <property type="molecule type" value="Genomic_DNA"/>
</dbReference>
<protein>
    <submittedName>
        <fullName evidence="1">Metal-independent alpha-mannosidase</fullName>
    </submittedName>
</protein>
<accession>A0A229NYS8</accession>
<name>A0A229NYS8_9BACL</name>
<dbReference type="PANTHER" id="PTHR31047">
    <property type="entry name" value="MEIOTICALLY UP-REGULATED GENE 157 PROTEIN"/>
    <property type="match status" value="1"/>
</dbReference>
<dbReference type="GO" id="GO:0005975">
    <property type="term" value="P:carbohydrate metabolic process"/>
    <property type="evidence" value="ECO:0007669"/>
    <property type="project" value="InterPro"/>
</dbReference>
<dbReference type="PANTHER" id="PTHR31047:SF0">
    <property type="entry name" value="MEIOTICALLY UP-REGULATED GENE 157 PROTEIN"/>
    <property type="match status" value="1"/>
</dbReference>
<sequence length="442" mass="51382">MEQFRLPKIPMPDLTLPNAVQNVLSEADERLAHRPKLRQLFRNCFPNTLETTTKRMPDSTTFVITGDIPAMWLRDSVEQVIQYVPLAKEDAELQRIIEGLIKRHMAMILIDPYANAFNETANDWHWNTTDETDMGPWVWERKFELDSICFSFRLAYTYWNETKHTAIFDTDFKRAMRATIDLWKTEQRHFEQSPYRFNRDNGIPVDSMRNKGLGMPVNYTGMIWSGFRPSDDACDFHYSIPSNMFAVVTLRQMREIAEWVFRDMAMVKELRELEQEVEHGIQLYGIVRHPEFGPIYAYETDGYGNHCLMDDAGTPGLMSIPYIGYTSNDDPIYLNTRRFALSKENPFYYEGKKAKGIGSPHTPPGYIWHMALSMQGLTAVSDEEKLAMIELLEATDADTGFMHEGFHSDDPTVFTRKWFAWSNSLFSQLVYRAMKDGLLDEK</sequence>
<dbReference type="Proteomes" id="UP000215145">
    <property type="component" value="Unassembled WGS sequence"/>
</dbReference>
<organism evidence="1 2">
    <name type="scientific">Paenibacillus herberti</name>
    <dbReference type="NCBI Taxonomy" id="1619309"/>
    <lineage>
        <taxon>Bacteria</taxon>
        <taxon>Bacillati</taxon>
        <taxon>Bacillota</taxon>
        <taxon>Bacilli</taxon>
        <taxon>Bacillales</taxon>
        <taxon>Paenibacillaceae</taxon>
        <taxon>Paenibacillus</taxon>
    </lineage>
</organism>
<dbReference type="OrthoDB" id="181472at2"/>
<dbReference type="InterPro" id="IPR008928">
    <property type="entry name" value="6-hairpin_glycosidase_sf"/>
</dbReference>